<feature type="domain" description="PH" evidence="1">
    <location>
        <begin position="49"/>
        <end position="160"/>
    </location>
</feature>
<dbReference type="InterPro" id="IPR001849">
    <property type="entry name" value="PH_domain"/>
</dbReference>
<dbReference type="OrthoDB" id="2157866at2759"/>
<sequence length="211" mass="23924">MAKLSSGGPNVKTCISFVVIILELQRRPPLAESNAIFRFAPSSHPMYCHVHKSGMLVKQGSRQGLLRRPSWKRRYVELTRTELIYYENDKTTESRPPKGSLDISMCRVMDLEIMPTDKTTKCDVSPWRVAIRTPARRFVFAAADEAEMYEWITALRSIFDANERYTRVWDDESTTASSSNNGRRASLSGATATSFRLCLEGMTQNERCTAA</sequence>
<reference evidence="2" key="2">
    <citation type="submission" date="2019-06" db="EMBL/GenBank/DDBJ databases">
        <title>Genomics analysis of Aphanomyces spp. identifies a new class of oomycete effector associated with host adaptation.</title>
        <authorList>
            <person name="Gaulin E."/>
        </authorList>
    </citation>
    <scope>NUCLEOTIDE SEQUENCE</scope>
    <source>
        <strain evidence="2">CBS 578.67</strain>
    </source>
</reference>
<protein>
    <submittedName>
        <fullName evidence="3">Aste57867_21501 protein</fullName>
    </submittedName>
</protein>
<dbReference type="PANTHER" id="PTHR14336:SF8">
    <property type="entry name" value="PROTEIN OPY1"/>
    <property type="match status" value="1"/>
</dbReference>
<proteinExistence type="predicted"/>
<dbReference type="EMBL" id="VJMH01006979">
    <property type="protein sequence ID" value="KAF0686659.1"/>
    <property type="molecule type" value="Genomic_DNA"/>
</dbReference>
<dbReference type="Proteomes" id="UP000332933">
    <property type="component" value="Unassembled WGS sequence"/>
</dbReference>
<dbReference type="AlphaFoldDB" id="A0A485LID4"/>
<dbReference type="InterPro" id="IPR011993">
    <property type="entry name" value="PH-like_dom_sf"/>
</dbReference>
<reference evidence="3 4" key="1">
    <citation type="submission" date="2019-03" db="EMBL/GenBank/DDBJ databases">
        <authorList>
            <person name="Gaulin E."/>
            <person name="Dumas B."/>
        </authorList>
    </citation>
    <scope>NUCLEOTIDE SEQUENCE [LARGE SCALE GENOMIC DNA]</scope>
    <source>
        <strain evidence="3">CBS 568.67</strain>
    </source>
</reference>
<keyword evidence="4" id="KW-1185">Reference proteome</keyword>
<evidence type="ECO:0000313" key="2">
    <source>
        <dbReference type="EMBL" id="KAF0686659.1"/>
    </source>
</evidence>
<dbReference type="EMBL" id="CAADRA010007005">
    <property type="protein sequence ID" value="VFT98171.1"/>
    <property type="molecule type" value="Genomic_DNA"/>
</dbReference>
<dbReference type="SMART" id="SM00233">
    <property type="entry name" value="PH"/>
    <property type="match status" value="1"/>
</dbReference>
<dbReference type="SUPFAM" id="SSF50729">
    <property type="entry name" value="PH domain-like"/>
    <property type="match status" value="1"/>
</dbReference>
<dbReference type="Gene3D" id="2.30.29.30">
    <property type="entry name" value="Pleckstrin-homology domain (PH domain)/Phosphotyrosine-binding domain (PTB)"/>
    <property type="match status" value="1"/>
</dbReference>
<gene>
    <name evidence="3" type="primary">Aste57867_21501</name>
    <name evidence="2" type="ORF">As57867_021432</name>
    <name evidence="3" type="ORF">ASTE57867_21501</name>
</gene>
<name>A0A485LID4_9STRA</name>
<dbReference type="PROSITE" id="PS50003">
    <property type="entry name" value="PH_DOMAIN"/>
    <property type="match status" value="1"/>
</dbReference>
<organism evidence="3 4">
    <name type="scientific">Aphanomyces stellatus</name>
    <dbReference type="NCBI Taxonomy" id="120398"/>
    <lineage>
        <taxon>Eukaryota</taxon>
        <taxon>Sar</taxon>
        <taxon>Stramenopiles</taxon>
        <taxon>Oomycota</taxon>
        <taxon>Saprolegniomycetes</taxon>
        <taxon>Saprolegniales</taxon>
        <taxon>Verrucalvaceae</taxon>
        <taxon>Aphanomyces</taxon>
    </lineage>
</organism>
<evidence type="ECO:0000313" key="4">
    <source>
        <dbReference type="Proteomes" id="UP000332933"/>
    </source>
</evidence>
<dbReference type="InterPro" id="IPR051707">
    <property type="entry name" value="PI-Interact_SigTrans_Reg"/>
</dbReference>
<evidence type="ECO:0000259" key="1">
    <source>
        <dbReference type="PROSITE" id="PS50003"/>
    </source>
</evidence>
<accession>A0A485LID4</accession>
<dbReference type="Pfam" id="PF00169">
    <property type="entry name" value="PH"/>
    <property type="match status" value="1"/>
</dbReference>
<dbReference type="PANTHER" id="PTHR14336">
    <property type="entry name" value="TANDEM PH DOMAIN CONTAINING PROTEIN"/>
    <property type="match status" value="1"/>
</dbReference>
<evidence type="ECO:0000313" key="3">
    <source>
        <dbReference type="EMBL" id="VFT98171.1"/>
    </source>
</evidence>